<dbReference type="AlphaFoldDB" id="A0AAV9JQ66"/>
<reference evidence="3 4" key="1">
    <citation type="submission" date="2021-11" db="EMBL/GenBank/DDBJ databases">
        <title>Black yeast isolated from Biological Soil Crust.</title>
        <authorList>
            <person name="Kurbessoian T."/>
        </authorList>
    </citation>
    <scope>NUCLEOTIDE SEQUENCE [LARGE SCALE GENOMIC DNA]</scope>
    <source>
        <strain evidence="3 4">CCFEE 5522</strain>
    </source>
</reference>
<feature type="compositionally biased region" description="Acidic residues" evidence="1">
    <location>
        <begin position="448"/>
        <end position="460"/>
    </location>
</feature>
<proteinExistence type="predicted"/>
<feature type="domain" description="DUF7587" evidence="2">
    <location>
        <begin position="69"/>
        <end position="219"/>
    </location>
</feature>
<dbReference type="Pfam" id="PF24494">
    <property type="entry name" value="DUF7587"/>
    <property type="match status" value="1"/>
</dbReference>
<accession>A0AAV9JQ66</accession>
<evidence type="ECO:0000313" key="3">
    <source>
        <dbReference type="EMBL" id="KAK4547132.1"/>
    </source>
</evidence>
<feature type="compositionally biased region" description="Polar residues" evidence="1">
    <location>
        <begin position="11"/>
        <end position="22"/>
    </location>
</feature>
<dbReference type="EMBL" id="JAVFHQ010000012">
    <property type="protein sequence ID" value="KAK4547132.1"/>
    <property type="molecule type" value="Genomic_DNA"/>
</dbReference>
<evidence type="ECO:0000259" key="2">
    <source>
        <dbReference type="Pfam" id="PF24494"/>
    </source>
</evidence>
<dbReference type="Proteomes" id="UP001324427">
    <property type="component" value="Unassembled WGS sequence"/>
</dbReference>
<organism evidence="3 4">
    <name type="scientific">Oleoguttula mirabilis</name>
    <dbReference type="NCBI Taxonomy" id="1507867"/>
    <lineage>
        <taxon>Eukaryota</taxon>
        <taxon>Fungi</taxon>
        <taxon>Dikarya</taxon>
        <taxon>Ascomycota</taxon>
        <taxon>Pezizomycotina</taxon>
        <taxon>Dothideomycetes</taxon>
        <taxon>Dothideomycetidae</taxon>
        <taxon>Mycosphaerellales</taxon>
        <taxon>Teratosphaeriaceae</taxon>
        <taxon>Oleoguttula</taxon>
    </lineage>
</organism>
<protein>
    <recommendedName>
        <fullName evidence="2">DUF7587 domain-containing protein</fullName>
    </recommendedName>
</protein>
<sequence length="467" mass="52042">MVATSRKPITPLQTPTPTSARTPLSRRPDATILYTLPGGYSMYLTPSEYEETEKDLVPPTEAAAHPPASALLFRYWTDASQSKLIQGQFKAGRFRTINIAPPPLPKLGSPHFPLSDFFMHLNRNEVASPFISTSNFLLWIVRLAAKKAASGVTGGFISIIDATQLEERNVFHVPPFHASLCKKRPFERGAHYYHGSHEFMVYHEIPSNAVIRTIAVQDLSGLASADSMMRDVLRLDILSKPGDYRSKLRKMLKDGDVELTPSVVTAIARFCKTLGLGRNSSIEHISHVVADMVLGWAFRVEHLSAHEWQNAASIFAHVLCRRSVPTAGIQDLQRIKMGFLDGVKWGMGTYNVRHSPISITDMKRKAKSVGLESPAKIISDEMDATKLHIWAYEKRQQRLLGGVGRNAPLMLDEPVTPSLSRRGAGRVWQTVAGGNRSSAVMMYAEDEFGDEEDEDEEEYGHDEIIYD</sequence>
<dbReference type="InterPro" id="IPR056009">
    <property type="entry name" value="DUF7587"/>
</dbReference>
<name>A0AAV9JQ66_9PEZI</name>
<gene>
    <name evidence="3" type="ORF">LTR36_001353</name>
</gene>
<keyword evidence="4" id="KW-1185">Reference proteome</keyword>
<evidence type="ECO:0000313" key="4">
    <source>
        <dbReference type="Proteomes" id="UP001324427"/>
    </source>
</evidence>
<feature type="region of interest" description="Disordered" evidence="1">
    <location>
        <begin position="448"/>
        <end position="467"/>
    </location>
</feature>
<feature type="region of interest" description="Disordered" evidence="1">
    <location>
        <begin position="1"/>
        <end position="27"/>
    </location>
</feature>
<evidence type="ECO:0000256" key="1">
    <source>
        <dbReference type="SAM" id="MobiDB-lite"/>
    </source>
</evidence>
<comment type="caution">
    <text evidence="3">The sequence shown here is derived from an EMBL/GenBank/DDBJ whole genome shotgun (WGS) entry which is preliminary data.</text>
</comment>